<comment type="similarity">
    <text evidence="2 5">Belongs to the RecX family.</text>
</comment>
<evidence type="ECO:0000256" key="1">
    <source>
        <dbReference type="ARBA" id="ARBA00004496"/>
    </source>
</evidence>
<feature type="domain" description="RecX third three-helical" evidence="7">
    <location>
        <begin position="156"/>
        <end position="201"/>
    </location>
</feature>
<evidence type="ECO:0000259" key="8">
    <source>
        <dbReference type="Pfam" id="PF21982"/>
    </source>
</evidence>
<sequence>MQITKVTEEKRAKKSVYKVYIDEEFAFTLSNGELFRYHLKVGQEITEAQKEQIDEAILKKAKLYVMHLLKDMDRTKKALRDKLKEKGYREDIAVAALIYVEGFGYLNDKEYAKRFVHYRKDKKSRREIEALMYSKGFSKDDISEALEECYEDGGDSELLAIAEHLRRRRYFEQEDDKKSRERTLMYLQRKGFSYDKIKKAIESAR</sequence>
<comment type="function">
    <text evidence="5">Modulates RecA activity.</text>
</comment>
<organism evidence="9 10">
    <name type="scientific">Ohessyouella blattaphilus</name>
    <dbReference type="NCBI Taxonomy" id="2949333"/>
    <lineage>
        <taxon>Bacteria</taxon>
        <taxon>Bacillati</taxon>
        <taxon>Bacillota</taxon>
        <taxon>Clostridia</taxon>
        <taxon>Lachnospirales</taxon>
        <taxon>Lachnospiraceae</taxon>
        <taxon>Ohessyouella</taxon>
    </lineage>
</organism>
<dbReference type="Pfam" id="PF21981">
    <property type="entry name" value="RecX_HTH3"/>
    <property type="match status" value="1"/>
</dbReference>
<evidence type="ECO:0000256" key="3">
    <source>
        <dbReference type="ARBA" id="ARBA00018111"/>
    </source>
</evidence>
<dbReference type="InterPro" id="IPR053924">
    <property type="entry name" value="RecX_HTH_2nd"/>
</dbReference>
<dbReference type="PANTHER" id="PTHR33602">
    <property type="entry name" value="REGULATORY PROTEIN RECX FAMILY PROTEIN"/>
    <property type="match status" value="1"/>
</dbReference>
<evidence type="ECO:0000256" key="2">
    <source>
        <dbReference type="ARBA" id="ARBA00009695"/>
    </source>
</evidence>
<keyword evidence="4 5" id="KW-0963">Cytoplasm</keyword>
<dbReference type="RefSeq" id="WP_262068230.1">
    <property type="nucleotide sequence ID" value="NZ_JAMXOC010000003.1"/>
</dbReference>
<evidence type="ECO:0000313" key="9">
    <source>
        <dbReference type="EMBL" id="MCP1109320.1"/>
    </source>
</evidence>
<dbReference type="EMBL" id="JAMZFV010000003">
    <property type="protein sequence ID" value="MCP1109320.1"/>
    <property type="molecule type" value="Genomic_DNA"/>
</dbReference>
<name>A0ABT1EF49_9FIRM</name>
<accession>A0ABT1EF49</accession>
<dbReference type="InterPro" id="IPR053926">
    <property type="entry name" value="RecX_HTH_1st"/>
</dbReference>
<evidence type="ECO:0000256" key="5">
    <source>
        <dbReference type="HAMAP-Rule" id="MF_01114"/>
    </source>
</evidence>
<comment type="caution">
    <text evidence="9">The sequence shown here is derived from an EMBL/GenBank/DDBJ whole genome shotgun (WGS) entry which is preliminary data.</text>
</comment>
<evidence type="ECO:0000256" key="4">
    <source>
        <dbReference type="ARBA" id="ARBA00022490"/>
    </source>
</evidence>
<dbReference type="PANTHER" id="PTHR33602:SF1">
    <property type="entry name" value="REGULATORY PROTEIN RECX FAMILY PROTEIN"/>
    <property type="match status" value="1"/>
</dbReference>
<evidence type="ECO:0000313" key="10">
    <source>
        <dbReference type="Proteomes" id="UP001523565"/>
    </source>
</evidence>
<evidence type="ECO:0000259" key="6">
    <source>
        <dbReference type="Pfam" id="PF02631"/>
    </source>
</evidence>
<proteinExistence type="inferred from homology"/>
<dbReference type="InterPro" id="IPR036388">
    <property type="entry name" value="WH-like_DNA-bd_sf"/>
</dbReference>
<feature type="domain" description="RecX first three-helical" evidence="8">
    <location>
        <begin position="61"/>
        <end position="97"/>
    </location>
</feature>
<dbReference type="Pfam" id="PF21982">
    <property type="entry name" value="RecX_HTH1"/>
    <property type="match status" value="1"/>
</dbReference>
<dbReference type="Gene3D" id="1.10.10.10">
    <property type="entry name" value="Winged helix-like DNA-binding domain superfamily/Winged helix DNA-binding domain"/>
    <property type="match status" value="3"/>
</dbReference>
<keyword evidence="10" id="KW-1185">Reference proteome</keyword>
<dbReference type="Proteomes" id="UP001523565">
    <property type="component" value="Unassembled WGS sequence"/>
</dbReference>
<reference evidence="9 10" key="1">
    <citation type="journal article" date="2022" name="Genome Biol. Evol.">
        <title>Host diet, physiology and behaviors set the stage for Lachnospiraceae cladogenesis.</title>
        <authorList>
            <person name="Vera-Ponce De Leon A."/>
            <person name="Schneider M."/>
            <person name="Jahnes B.C."/>
            <person name="Sadowski V."/>
            <person name="Camuy-Velez L.A."/>
            <person name="Duan J."/>
            <person name="Sabree Z.L."/>
        </authorList>
    </citation>
    <scope>NUCLEOTIDE SEQUENCE [LARGE SCALE GENOMIC DNA]</scope>
    <source>
        <strain evidence="9 10">PAL227</strain>
    </source>
</reference>
<dbReference type="Pfam" id="PF02631">
    <property type="entry name" value="RecX_HTH2"/>
    <property type="match status" value="1"/>
</dbReference>
<comment type="subcellular location">
    <subcellularLocation>
        <location evidence="1 5">Cytoplasm</location>
    </subcellularLocation>
</comment>
<gene>
    <name evidence="5" type="primary">recX</name>
    <name evidence="9" type="ORF">NK118_03535</name>
</gene>
<dbReference type="InterPro" id="IPR053925">
    <property type="entry name" value="RecX_HTH_3rd"/>
</dbReference>
<feature type="domain" description="RecX second three-helical" evidence="6">
    <location>
        <begin position="107"/>
        <end position="146"/>
    </location>
</feature>
<evidence type="ECO:0000259" key="7">
    <source>
        <dbReference type="Pfam" id="PF21981"/>
    </source>
</evidence>
<protein>
    <recommendedName>
        <fullName evidence="3 5">Regulatory protein RecX</fullName>
    </recommendedName>
</protein>
<dbReference type="HAMAP" id="MF_01114">
    <property type="entry name" value="RecX"/>
    <property type="match status" value="1"/>
</dbReference>
<dbReference type="InterPro" id="IPR003783">
    <property type="entry name" value="Regulatory_RecX"/>
</dbReference>